<comment type="caution">
    <text evidence="2">The sequence shown here is derived from an EMBL/GenBank/DDBJ whole genome shotgun (WGS) entry which is preliminary data.</text>
</comment>
<organism evidence="2 3">
    <name type="scientific">Candolleomyces eurysporus</name>
    <dbReference type="NCBI Taxonomy" id="2828524"/>
    <lineage>
        <taxon>Eukaryota</taxon>
        <taxon>Fungi</taxon>
        <taxon>Dikarya</taxon>
        <taxon>Basidiomycota</taxon>
        <taxon>Agaricomycotina</taxon>
        <taxon>Agaricomycetes</taxon>
        <taxon>Agaricomycetidae</taxon>
        <taxon>Agaricales</taxon>
        <taxon>Agaricineae</taxon>
        <taxon>Psathyrellaceae</taxon>
        <taxon>Candolleomyces</taxon>
    </lineage>
</organism>
<proteinExistence type="predicted"/>
<dbReference type="EMBL" id="JANBPK010000587">
    <property type="protein sequence ID" value="KAJ2935348.1"/>
    <property type="molecule type" value="Genomic_DNA"/>
</dbReference>
<sequence>MSVQPSQNTKAYTHQTRKAQQANTGETSKVEAPQGHYETRKVDQANTGSATRAQGQLGNRGSPANNDNNCSIVGKPGEAPHLVDPPTLTTGRKVPTVEEAKNAVNVLLAFSDRSQEPIITPERRKTLERVKLALSEYASGVPIARE</sequence>
<accession>A0A9W8MNE9</accession>
<gene>
    <name evidence="2" type="ORF">H1R20_g1747</name>
</gene>
<protein>
    <submittedName>
        <fullName evidence="2">Uncharacterized protein</fullName>
    </submittedName>
</protein>
<evidence type="ECO:0000313" key="3">
    <source>
        <dbReference type="Proteomes" id="UP001140091"/>
    </source>
</evidence>
<feature type="non-terminal residue" evidence="2">
    <location>
        <position position="146"/>
    </location>
</feature>
<evidence type="ECO:0000256" key="1">
    <source>
        <dbReference type="SAM" id="MobiDB-lite"/>
    </source>
</evidence>
<name>A0A9W8MNE9_9AGAR</name>
<dbReference type="OrthoDB" id="9909311at2759"/>
<feature type="compositionally biased region" description="Polar residues" evidence="1">
    <location>
        <begin position="1"/>
        <end position="27"/>
    </location>
</feature>
<reference evidence="2" key="1">
    <citation type="submission" date="2022-06" db="EMBL/GenBank/DDBJ databases">
        <title>Genome Sequence of Candolleomyces eurysporus.</title>
        <authorList>
            <person name="Buettner E."/>
        </authorList>
    </citation>
    <scope>NUCLEOTIDE SEQUENCE</scope>
    <source>
        <strain evidence="2">VTCC 930004</strain>
    </source>
</reference>
<dbReference type="Proteomes" id="UP001140091">
    <property type="component" value="Unassembled WGS sequence"/>
</dbReference>
<evidence type="ECO:0000313" key="2">
    <source>
        <dbReference type="EMBL" id="KAJ2935348.1"/>
    </source>
</evidence>
<feature type="region of interest" description="Disordered" evidence="1">
    <location>
        <begin position="1"/>
        <end position="93"/>
    </location>
</feature>
<feature type="compositionally biased region" description="Polar residues" evidence="1">
    <location>
        <begin position="44"/>
        <end position="71"/>
    </location>
</feature>
<dbReference type="AlphaFoldDB" id="A0A9W8MNE9"/>
<keyword evidence="3" id="KW-1185">Reference proteome</keyword>